<accession>A0A1L9SSQ1</accession>
<feature type="region of interest" description="Disordered" evidence="1">
    <location>
        <begin position="595"/>
        <end position="621"/>
    </location>
</feature>
<name>A0A1L9SSQ1_9EURO</name>
<dbReference type="Proteomes" id="UP000184188">
    <property type="component" value="Unassembled WGS sequence"/>
</dbReference>
<evidence type="ECO:0000313" key="2">
    <source>
        <dbReference type="EMBL" id="OJJ50121.1"/>
    </source>
</evidence>
<organism evidence="2 3">
    <name type="scientific">Penicilliopsis zonata CBS 506.65</name>
    <dbReference type="NCBI Taxonomy" id="1073090"/>
    <lineage>
        <taxon>Eukaryota</taxon>
        <taxon>Fungi</taxon>
        <taxon>Dikarya</taxon>
        <taxon>Ascomycota</taxon>
        <taxon>Pezizomycotina</taxon>
        <taxon>Eurotiomycetes</taxon>
        <taxon>Eurotiomycetidae</taxon>
        <taxon>Eurotiales</taxon>
        <taxon>Aspergillaceae</taxon>
        <taxon>Penicilliopsis</taxon>
    </lineage>
</organism>
<dbReference type="RefSeq" id="XP_022584631.1">
    <property type="nucleotide sequence ID" value="XM_022724554.1"/>
</dbReference>
<dbReference type="AlphaFoldDB" id="A0A1L9SSQ1"/>
<feature type="compositionally biased region" description="Pro residues" evidence="1">
    <location>
        <begin position="354"/>
        <end position="366"/>
    </location>
</feature>
<evidence type="ECO:0000256" key="1">
    <source>
        <dbReference type="SAM" id="MobiDB-lite"/>
    </source>
</evidence>
<keyword evidence="3" id="KW-1185">Reference proteome</keyword>
<sequence>MSFGWSIGDLIQGATIAWNIYESVADGPKSAKSDFAAFKEEFSVVKGLLAQLEDAHGKETASGAHLGSGYTTLVKDCTRFIDKHKRLAQQSESVTASARVRILFQQVTWPLERAEAQKLREDLSRYVNIAVMKNTEQARLDNLEMLRTLKTMSNQVSILLRLCLPDMNDMNDNNALNMHFLEQLKQRLLLHDSFPAIEEDVLWSPHGRLESPAALDRIQGTSLKLDHLLMRRNTSLSVSSPSHRQFSPIRRGTVETIDTDATIEPLVGFLNKIGGDVKEALGQAGLDSDAVPGQRAFQTLHHNEETQSLSNVMQDWENFSSWLEFQQMHFPTTKPPRTEAEPPPGKKAAKTARSPPPVIPPSPDPVIEPRQRSYGTPVATNHPIEVVFPHPVSPDKHLHRAIACNITIFFNSYTHEAEFLEATEVGGQAKVTHLMYDQQPGKSAQTSLIPYIPSRQVKGGTASRPYRLYFQGGHRYKINKSGKIERGYISPVYVCHDQEDFMTFQSILLGCKITFDADVCRIETDGGDTHCDLETVRILEDPVASRRSIVYFASHRGGRMLPGFMDWQVAEFDDPKRSKKSLKLPLRQGSLSRRYSVESTMTTSSHDSRTSKSGKSGRSDPMRFKALHFVFHNEKDQTARDLKRH</sequence>
<feature type="region of interest" description="Disordered" evidence="1">
    <location>
        <begin position="332"/>
        <end position="370"/>
    </location>
</feature>
<dbReference type="VEuPathDB" id="FungiDB:ASPZODRAFT_139444"/>
<evidence type="ECO:0008006" key="4">
    <source>
        <dbReference type="Google" id="ProtNLM"/>
    </source>
</evidence>
<dbReference type="GeneID" id="34611019"/>
<proteinExistence type="predicted"/>
<feature type="compositionally biased region" description="Polar residues" evidence="1">
    <location>
        <begin position="595"/>
        <end position="605"/>
    </location>
</feature>
<evidence type="ECO:0000313" key="3">
    <source>
        <dbReference type="Proteomes" id="UP000184188"/>
    </source>
</evidence>
<gene>
    <name evidence="2" type="ORF">ASPZODRAFT_139444</name>
</gene>
<protein>
    <recommendedName>
        <fullName evidence="4">Fungal N-terminal domain-containing protein</fullName>
    </recommendedName>
</protein>
<reference evidence="3" key="1">
    <citation type="journal article" date="2017" name="Genome Biol.">
        <title>Comparative genomics reveals high biological diversity and specific adaptations in the industrially and medically important fungal genus Aspergillus.</title>
        <authorList>
            <person name="de Vries R.P."/>
            <person name="Riley R."/>
            <person name="Wiebenga A."/>
            <person name="Aguilar-Osorio G."/>
            <person name="Amillis S."/>
            <person name="Uchima C.A."/>
            <person name="Anderluh G."/>
            <person name="Asadollahi M."/>
            <person name="Askin M."/>
            <person name="Barry K."/>
            <person name="Battaglia E."/>
            <person name="Bayram O."/>
            <person name="Benocci T."/>
            <person name="Braus-Stromeyer S.A."/>
            <person name="Caldana C."/>
            <person name="Canovas D."/>
            <person name="Cerqueira G.C."/>
            <person name="Chen F."/>
            <person name="Chen W."/>
            <person name="Choi C."/>
            <person name="Clum A."/>
            <person name="Dos Santos R.A."/>
            <person name="Damasio A.R."/>
            <person name="Diallinas G."/>
            <person name="Emri T."/>
            <person name="Fekete E."/>
            <person name="Flipphi M."/>
            <person name="Freyberg S."/>
            <person name="Gallo A."/>
            <person name="Gournas C."/>
            <person name="Habgood R."/>
            <person name="Hainaut M."/>
            <person name="Harispe M.L."/>
            <person name="Henrissat B."/>
            <person name="Hilden K.S."/>
            <person name="Hope R."/>
            <person name="Hossain A."/>
            <person name="Karabika E."/>
            <person name="Karaffa L."/>
            <person name="Karanyi Z."/>
            <person name="Krasevec N."/>
            <person name="Kuo A."/>
            <person name="Kusch H."/>
            <person name="LaButti K."/>
            <person name="Lagendijk E.L."/>
            <person name="Lapidus A."/>
            <person name="Levasseur A."/>
            <person name="Lindquist E."/>
            <person name="Lipzen A."/>
            <person name="Logrieco A.F."/>
            <person name="MacCabe A."/>
            <person name="Maekelae M.R."/>
            <person name="Malavazi I."/>
            <person name="Melin P."/>
            <person name="Meyer V."/>
            <person name="Mielnichuk N."/>
            <person name="Miskei M."/>
            <person name="Molnar A.P."/>
            <person name="Mule G."/>
            <person name="Ngan C.Y."/>
            <person name="Orejas M."/>
            <person name="Orosz E."/>
            <person name="Ouedraogo J.P."/>
            <person name="Overkamp K.M."/>
            <person name="Park H.-S."/>
            <person name="Perrone G."/>
            <person name="Piumi F."/>
            <person name="Punt P.J."/>
            <person name="Ram A.F."/>
            <person name="Ramon A."/>
            <person name="Rauscher S."/>
            <person name="Record E."/>
            <person name="Riano-Pachon D.M."/>
            <person name="Robert V."/>
            <person name="Roehrig J."/>
            <person name="Ruller R."/>
            <person name="Salamov A."/>
            <person name="Salih N.S."/>
            <person name="Samson R.A."/>
            <person name="Sandor E."/>
            <person name="Sanguinetti M."/>
            <person name="Schuetze T."/>
            <person name="Sepcic K."/>
            <person name="Shelest E."/>
            <person name="Sherlock G."/>
            <person name="Sophianopoulou V."/>
            <person name="Squina F.M."/>
            <person name="Sun H."/>
            <person name="Susca A."/>
            <person name="Todd R.B."/>
            <person name="Tsang A."/>
            <person name="Unkles S.E."/>
            <person name="van de Wiele N."/>
            <person name="van Rossen-Uffink D."/>
            <person name="Oliveira J.V."/>
            <person name="Vesth T.C."/>
            <person name="Visser J."/>
            <person name="Yu J.-H."/>
            <person name="Zhou M."/>
            <person name="Andersen M.R."/>
            <person name="Archer D.B."/>
            <person name="Baker S.E."/>
            <person name="Benoit I."/>
            <person name="Brakhage A.A."/>
            <person name="Braus G.H."/>
            <person name="Fischer R."/>
            <person name="Frisvad J.C."/>
            <person name="Goldman G.H."/>
            <person name="Houbraken J."/>
            <person name="Oakley B."/>
            <person name="Pocsi I."/>
            <person name="Scazzocchio C."/>
            <person name="Seiboth B."/>
            <person name="vanKuyk P.A."/>
            <person name="Wortman J."/>
            <person name="Dyer P.S."/>
            <person name="Grigoriev I.V."/>
        </authorList>
    </citation>
    <scope>NUCLEOTIDE SEQUENCE [LARGE SCALE GENOMIC DNA]</scope>
    <source>
        <strain evidence="3">CBS 506.65</strain>
    </source>
</reference>
<dbReference type="EMBL" id="KV878337">
    <property type="protein sequence ID" value="OJJ50121.1"/>
    <property type="molecule type" value="Genomic_DNA"/>
</dbReference>
<dbReference type="OrthoDB" id="5400409at2759"/>